<protein>
    <submittedName>
        <fullName evidence="2">Cauli-VI domain-containing protein</fullName>
    </submittedName>
</protein>
<keyword evidence="3" id="KW-1185">Reference proteome</keyword>
<dbReference type="InterPro" id="IPR009027">
    <property type="entry name" value="Ribosomal_bL9/RNase_H1_N"/>
</dbReference>
<dbReference type="Proteomes" id="UP000620124">
    <property type="component" value="Unassembled WGS sequence"/>
</dbReference>
<dbReference type="Gene3D" id="3.40.970.10">
    <property type="entry name" value="Ribonuclease H1, N-terminal domain"/>
    <property type="match status" value="1"/>
</dbReference>
<proteinExistence type="predicted"/>
<organism evidence="2 3">
    <name type="scientific">Mycena venus</name>
    <dbReference type="NCBI Taxonomy" id="2733690"/>
    <lineage>
        <taxon>Eukaryota</taxon>
        <taxon>Fungi</taxon>
        <taxon>Dikarya</taxon>
        <taxon>Basidiomycota</taxon>
        <taxon>Agaricomycotina</taxon>
        <taxon>Agaricomycetes</taxon>
        <taxon>Agaricomycetidae</taxon>
        <taxon>Agaricales</taxon>
        <taxon>Marasmiineae</taxon>
        <taxon>Mycenaceae</taxon>
        <taxon>Mycena</taxon>
    </lineage>
</organism>
<dbReference type="EMBL" id="JACAZI010000015">
    <property type="protein sequence ID" value="KAF7344275.1"/>
    <property type="molecule type" value="Genomic_DNA"/>
</dbReference>
<dbReference type="InterPro" id="IPR037056">
    <property type="entry name" value="RNase_H1_N_sf"/>
</dbReference>
<evidence type="ECO:0000259" key="1">
    <source>
        <dbReference type="Pfam" id="PF01693"/>
    </source>
</evidence>
<accession>A0A8H7CNH2</accession>
<dbReference type="SUPFAM" id="SSF55658">
    <property type="entry name" value="L9 N-domain-like"/>
    <property type="match status" value="1"/>
</dbReference>
<reference evidence="2" key="1">
    <citation type="submission" date="2020-05" db="EMBL/GenBank/DDBJ databases">
        <title>Mycena genomes resolve the evolution of fungal bioluminescence.</title>
        <authorList>
            <person name="Tsai I.J."/>
        </authorList>
    </citation>
    <scope>NUCLEOTIDE SEQUENCE</scope>
    <source>
        <strain evidence="2">CCC161011</strain>
    </source>
</reference>
<dbReference type="InterPro" id="IPR011320">
    <property type="entry name" value="RNase_H1_N"/>
</dbReference>
<name>A0A8H7CNH2_9AGAR</name>
<evidence type="ECO:0000313" key="3">
    <source>
        <dbReference type="Proteomes" id="UP000620124"/>
    </source>
</evidence>
<dbReference type="Pfam" id="PF01693">
    <property type="entry name" value="Cauli_VI"/>
    <property type="match status" value="1"/>
</dbReference>
<evidence type="ECO:0000313" key="2">
    <source>
        <dbReference type="EMBL" id="KAF7344275.1"/>
    </source>
</evidence>
<comment type="caution">
    <text evidence="2">The sequence shown here is derived from an EMBL/GenBank/DDBJ whole genome shotgun (WGS) entry which is preliminary data.</text>
</comment>
<dbReference type="OrthoDB" id="3254429at2759"/>
<sequence length="372" mass="40689">MGNSQSETPSNPSRCLAMSFSFVACLDIAQHSLSPDFICPCCRRHRSAFSFSGLHLSPRCRRTSCISALPSGPYVLTTCFARGWVLISPHIGPSVARFLQTIYHRDLVCVAMAHRHSSEDPDNAELAAILGRLSLAGSPRARPPPYQPDGHPAQPPLGSPLYQYSGPIRQGFTRLWSEAGAATQGVPGAHVHAVTQGSSLSGKRYVVFHGLRCGVFDSWNVAKPLVHRVSCALHRSYPTPETARAAFAYAEARSWTRVIDRNNPRPAHAIPALPQPIFTADVQSAIFVQPNPLHLSESIQDNKWYIVYKGIHPGVYRSYLESQLNVLGLSSATHDSIEGTLDLAIAMYLQAVEDGNVSIISPAYTEDNEHFI</sequence>
<dbReference type="AlphaFoldDB" id="A0A8H7CNH2"/>
<feature type="domain" description="Ribonuclease H1 N-terminal" evidence="1">
    <location>
        <begin position="205"/>
        <end position="245"/>
    </location>
</feature>
<gene>
    <name evidence="2" type="ORF">MVEN_01718800</name>
</gene>